<keyword evidence="3" id="KW-1185">Reference proteome</keyword>
<name>A0A1S2QFL7_9ACTN</name>
<gene>
    <name evidence="2" type="ORF">BIV23_14035</name>
</gene>
<reference evidence="2 3" key="1">
    <citation type="submission" date="2016-10" db="EMBL/GenBank/DDBJ databases">
        <title>Genome sequence of Streptomyces sp. MUSC 1.</title>
        <authorList>
            <person name="Lee L.-H."/>
            <person name="Ser H.-L."/>
            <person name="Law J.W.-F."/>
        </authorList>
    </citation>
    <scope>NUCLEOTIDE SEQUENCE [LARGE SCALE GENOMIC DNA]</scope>
    <source>
        <strain evidence="2 3">MUSC 1</strain>
    </source>
</reference>
<organism evidence="2 3">
    <name type="scientific">Streptomyces monashensis</name>
    <dbReference type="NCBI Taxonomy" id="1678012"/>
    <lineage>
        <taxon>Bacteria</taxon>
        <taxon>Bacillati</taxon>
        <taxon>Actinomycetota</taxon>
        <taxon>Actinomycetes</taxon>
        <taxon>Kitasatosporales</taxon>
        <taxon>Streptomycetaceae</taxon>
        <taxon>Streptomyces</taxon>
    </lineage>
</organism>
<feature type="compositionally biased region" description="Low complexity" evidence="1">
    <location>
        <begin position="1"/>
        <end position="34"/>
    </location>
</feature>
<feature type="region of interest" description="Disordered" evidence="1">
    <location>
        <begin position="1"/>
        <end position="53"/>
    </location>
</feature>
<protein>
    <submittedName>
        <fullName evidence="2">Uncharacterized protein</fullName>
    </submittedName>
</protein>
<evidence type="ECO:0000313" key="3">
    <source>
        <dbReference type="Proteomes" id="UP000179642"/>
    </source>
</evidence>
<evidence type="ECO:0000256" key="1">
    <source>
        <dbReference type="SAM" id="MobiDB-lite"/>
    </source>
</evidence>
<dbReference type="AlphaFoldDB" id="A0A1S2QFL7"/>
<accession>A0A1S2QFL7</accession>
<proteinExistence type="predicted"/>
<dbReference type="Proteomes" id="UP000179642">
    <property type="component" value="Unassembled WGS sequence"/>
</dbReference>
<sequence length="69" mass="6953">MDLTAARPAVRAVRTSAVPTASHAATATATHTSTRPGHRSHGTPTAAATDSVAAAVIPIGNTVDHRRTS</sequence>
<dbReference type="EMBL" id="MLYO01000024">
    <property type="protein sequence ID" value="OIK04942.1"/>
    <property type="molecule type" value="Genomic_DNA"/>
</dbReference>
<evidence type="ECO:0000313" key="2">
    <source>
        <dbReference type="EMBL" id="OIK04942.1"/>
    </source>
</evidence>
<comment type="caution">
    <text evidence="2">The sequence shown here is derived from an EMBL/GenBank/DDBJ whole genome shotgun (WGS) entry which is preliminary data.</text>
</comment>